<dbReference type="Pfam" id="PF00550">
    <property type="entry name" value="PP-binding"/>
    <property type="match status" value="1"/>
</dbReference>
<evidence type="ECO:0000313" key="3">
    <source>
        <dbReference type="Proteomes" id="UP001151002"/>
    </source>
</evidence>
<dbReference type="Proteomes" id="UP001151002">
    <property type="component" value="Unassembled WGS sequence"/>
</dbReference>
<evidence type="ECO:0000259" key="1">
    <source>
        <dbReference type="Pfam" id="PF00550"/>
    </source>
</evidence>
<reference evidence="2" key="1">
    <citation type="submission" date="2022-11" db="EMBL/GenBank/DDBJ databases">
        <authorList>
            <person name="Somphong A."/>
            <person name="Phongsopitanun W."/>
        </authorList>
    </citation>
    <scope>NUCLEOTIDE SEQUENCE</scope>
    <source>
        <strain evidence="2">Pm04-4</strain>
    </source>
</reference>
<gene>
    <name evidence="2" type="ORF">OWR29_05860</name>
</gene>
<feature type="domain" description="Carrier" evidence="1">
    <location>
        <begin position="5"/>
        <end position="64"/>
    </location>
</feature>
<dbReference type="InterPro" id="IPR036736">
    <property type="entry name" value="ACP-like_sf"/>
</dbReference>
<evidence type="ECO:0000313" key="2">
    <source>
        <dbReference type="EMBL" id="MCY1137518.1"/>
    </source>
</evidence>
<dbReference type="SUPFAM" id="SSF47336">
    <property type="entry name" value="ACP-like"/>
    <property type="match status" value="1"/>
</dbReference>
<keyword evidence="3" id="KW-1185">Reference proteome</keyword>
<sequence length="81" mass="9160">MSNLQRLREAFRTSLDLPADAPVDELQYQDNEKWDSLAHMSLVAALEDEFSVMIDTDDVINMSSFTEAVSILGKYGVDFNE</sequence>
<proteinExistence type="predicted"/>
<comment type="caution">
    <text evidence="2">The sequence shown here is derived from an EMBL/GenBank/DDBJ whole genome shotgun (WGS) entry which is preliminary data.</text>
</comment>
<dbReference type="EMBL" id="JAPNTZ010000002">
    <property type="protein sequence ID" value="MCY1137518.1"/>
    <property type="molecule type" value="Genomic_DNA"/>
</dbReference>
<dbReference type="Gene3D" id="1.10.1200.10">
    <property type="entry name" value="ACP-like"/>
    <property type="match status" value="1"/>
</dbReference>
<organism evidence="2 3">
    <name type="scientific">Paractinoplanes pyxinae</name>
    <dbReference type="NCBI Taxonomy" id="2997416"/>
    <lineage>
        <taxon>Bacteria</taxon>
        <taxon>Bacillati</taxon>
        <taxon>Actinomycetota</taxon>
        <taxon>Actinomycetes</taxon>
        <taxon>Micromonosporales</taxon>
        <taxon>Micromonosporaceae</taxon>
        <taxon>Paractinoplanes</taxon>
    </lineage>
</organism>
<dbReference type="InterPro" id="IPR009081">
    <property type="entry name" value="PP-bd_ACP"/>
</dbReference>
<accession>A0ABT4AVW2</accession>
<dbReference type="RefSeq" id="WP_267561464.1">
    <property type="nucleotide sequence ID" value="NZ_JAPNTZ010000002.1"/>
</dbReference>
<name>A0ABT4AVW2_9ACTN</name>
<protein>
    <submittedName>
        <fullName evidence="2">Acyl carrier protein</fullName>
    </submittedName>
</protein>